<dbReference type="Proteomes" id="UP001500483">
    <property type="component" value="Unassembled WGS sequence"/>
</dbReference>
<dbReference type="SUPFAM" id="SSF48498">
    <property type="entry name" value="Tetracyclin repressor-like, C-terminal domain"/>
    <property type="match status" value="1"/>
</dbReference>
<feature type="DNA-binding region" description="H-T-H motif" evidence="2">
    <location>
        <begin position="233"/>
        <end position="252"/>
    </location>
</feature>
<evidence type="ECO:0000259" key="3">
    <source>
        <dbReference type="PROSITE" id="PS50977"/>
    </source>
</evidence>
<name>A0ABP6RQL6_9PSEU</name>
<gene>
    <name evidence="4" type="ORF">GCM10020366_34810</name>
</gene>
<dbReference type="InterPro" id="IPR041490">
    <property type="entry name" value="KstR2_TetR_C"/>
</dbReference>
<dbReference type="PROSITE" id="PS50977">
    <property type="entry name" value="HTH_TETR_2"/>
    <property type="match status" value="2"/>
</dbReference>
<dbReference type="PROSITE" id="PS01081">
    <property type="entry name" value="HTH_TETR_1"/>
    <property type="match status" value="1"/>
</dbReference>
<dbReference type="InterPro" id="IPR050109">
    <property type="entry name" value="HTH-type_TetR-like_transc_reg"/>
</dbReference>
<accession>A0ABP6RQL6</accession>
<dbReference type="PANTHER" id="PTHR30055">
    <property type="entry name" value="HTH-TYPE TRANSCRIPTIONAL REGULATOR RUTR"/>
    <property type="match status" value="1"/>
</dbReference>
<reference evidence="5" key="1">
    <citation type="journal article" date="2019" name="Int. J. Syst. Evol. Microbiol.">
        <title>The Global Catalogue of Microorganisms (GCM) 10K type strain sequencing project: providing services to taxonomists for standard genome sequencing and annotation.</title>
        <authorList>
            <consortium name="The Broad Institute Genomics Platform"/>
            <consortium name="The Broad Institute Genome Sequencing Center for Infectious Disease"/>
            <person name="Wu L."/>
            <person name="Ma J."/>
        </authorList>
    </citation>
    <scope>NUCLEOTIDE SEQUENCE [LARGE SCALE GENOMIC DNA]</scope>
    <source>
        <strain evidence="5">JCM 9687</strain>
    </source>
</reference>
<feature type="domain" description="HTH tetR-type" evidence="3">
    <location>
        <begin position="12"/>
        <end position="72"/>
    </location>
</feature>
<dbReference type="PANTHER" id="PTHR30055:SF237">
    <property type="entry name" value="TRANSCRIPTIONAL REPRESSOR MCE3R"/>
    <property type="match status" value="1"/>
</dbReference>
<dbReference type="InterPro" id="IPR009057">
    <property type="entry name" value="Homeodomain-like_sf"/>
</dbReference>
<organism evidence="4 5">
    <name type="scientific">Saccharopolyspora gregorii</name>
    <dbReference type="NCBI Taxonomy" id="33914"/>
    <lineage>
        <taxon>Bacteria</taxon>
        <taxon>Bacillati</taxon>
        <taxon>Actinomycetota</taxon>
        <taxon>Actinomycetes</taxon>
        <taxon>Pseudonocardiales</taxon>
        <taxon>Pseudonocardiaceae</taxon>
        <taxon>Saccharopolyspora</taxon>
    </lineage>
</organism>
<keyword evidence="1 2" id="KW-0238">DNA-binding</keyword>
<feature type="DNA-binding region" description="H-T-H motif" evidence="2">
    <location>
        <begin position="35"/>
        <end position="54"/>
    </location>
</feature>
<dbReference type="RefSeq" id="WP_344927873.1">
    <property type="nucleotide sequence ID" value="NZ_BAAAYK010000038.1"/>
</dbReference>
<comment type="caution">
    <text evidence="4">The sequence shown here is derived from an EMBL/GenBank/DDBJ whole genome shotgun (WGS) entry which is preliminary data.</text>
</comment>
<sequence>MAETKPGGTRPRNRRELIIAAASRLFYEQGYARVGVSDIAEAVGVGPSALYRHFKGKQLLLHRVVLDHLHPFERVLGARSDDLDAVVRELAATALDHRELGVLWQREARHLPAEDRDELKDQLRVVAGGLADLARSWRPDLAEEDARFRGWCLFSALTSPSYHRVELPRAQFEALLRDVIVTVAGLPPLLSGRGAAIPDADALLLQRGGSSRRRQLLSAATRLFAERGYAAVTTEEIGAEVGIAGPSVYNHFASKQELLDAVITRGSAWLEIDLGRTLVRRPDAAEALRALLWSYITFALDHGGFIDILVGEVGHLPDHERHRARQTQHEYVTEWVALLREVRPELDAATARVLVQATLTLANDMARTGTVRAPEAVRRVGAALMFTSGSEAH</sequence>
<dbReference type="InterPro" id="IPR023772">
    <property type="entry name" value="DNA-bd_HTH_TetR-type_CS"/>
</dbReference>
<dbReference type="InterPro" id="IPR001647">
    <property type="entry name" value="HTH_TetR"/>
</dbReference>
<dbReference type="EMBL" id="BAAAYK010000038">
    <property type="protein sequence ID" value="GAA3359309.1"/>
    <property type="molecule type" value="Genomic_DNA"/>
</dbReference>
<dbReference type="Pfam" id="PF17932">
    <property type="entry name" value="TetR_C_24"/>
    <property type="match status" value="1"/>
</dbReference>
<feature type="domain" description="HTH tetR-type" evidence="3">
    <location>
        <begin position="210"/>
        <end position="270"/>
    </location>
</feature>
<dbReference type="Pfam" id="PF00440">
    <property type="entry name" value="TetR_N"/>
    <property type="match status" value="2"/>
</dbReference>
<evidence type="ECO:0000313" key="4">
    <source>
        <dbReference type="EMBL" id="GAA3359309.1"/>
    </source>
</evidence>
<evidence type="ECO:0000313" key="5">
    <source>
        <dbReference type="Proteomes" id="UP001500483"/>
    </source>
</evidence>
<dbReference type="Gene3D" id="1.10.357.10">
    <property type="entry name" value="Tetracycline Repressor, domain 2"/>
    <property type="match status" value="2"/>
</dbReference>
<evidence type="ECO:0000256" key="2">
    <source>
        <dbReference type="PROSITE-ProRule" id="PRU00335"/>
    </source>
</evidence>
<dbReference type="Gene3D" id="1.10.10.60">
    <property type="entry name" value="Homeodomain-like"/>
    <property type="match status" value="2"/>
</dbReference>
<dbReference type="InterPro" id="IPR036271">
    <property type="entry name" value="Tet_transcr_reg_TetR-rel_C_sf"/>
</dbReference>
<dbReference type="PRINTS" id="PR00455">
    <property type="entry name" value="HTHTETR"/>
</dbReference>
<protein>
    <submittedName>
        <fullName evidence="4">TetR/AcrR family transcriptional regulator</fullName>
    </submittedName>
</protein>
<keyword evidence="5" id="KW-1185">Reference proteome</keyword>
<dbReference type="SUPFAM" id="SSF46689">
    <property type="entry name" value="Homeodomain-like"/>
    <property type="match status" value="2"/>
</dbReference>
<evidence type="ECO:0000256" key="1">
    <source>
        <dbReference type="ARBA" id="ARBA00023125"/>
    </source>
</evidence>
<proteinExistence type="predicted"/>